<comment type="domain">
    <text evidence="8">The N-terminal region contains the highly conserved SGGXDS motif, predicted to be a P-loop motif involved in ATP binding.</text>
</comment>
<comment type="caution">
    <text evidence="11">The sequence shown here is derived from an EMBL/GenBank/DDBJ whole genome shotgun (WGS) entry which is preliminary data.</text>
</comment>
<dbReference type="SUPFAM" id="SSF52402">
    <property type="entry name" value="Adenine nucleotide alpha hydrolases-like"/>
    <property type="match status" value="1"/>
</dbReference>
<evidence type="ECO:0000256" key="7">
    <source>
        <dbReference type="ARBA" id="ARBA00048539"/>
    </source>
</evidence>
<evidence type="ECO:0000256" key="6">
    <source>
        <dbReference type="ARBA" id="ARBA00022840"/>
    </source>
</evidence>
<keyword evidence="6 8" id="KW-0067">ATP-binding</keyword>
<dbReference type="SUPFAM" id="SSF56037">
    <property type="entry name" value="PheT/TilS domain"/>
    <property type="match status" value="1"/>
</dbReference>
<keyword evidence="2 8" id="KW-0963">Cytoplasm</keyword>
<evidence type="ECO:0000256" key="4">
    <source>
        <dbReference type="ARBA" id="ARBA00022694"/>
    </source>
</evidence>
<dbReference type="CDD" id="cd01992">
    <property type="entry name" value="TilS_N"/>
    <property type="match status" value="1"/>
</dbReference>
<dbReference type="SMART" id="SM00977">
    <property type="entry name" value="TilS_C"/>
    <property type="match status" value="1"/>
</dbReference>
<dbReference type="NCBIfam" id="TIGR02432">
    <property type="entry name" value="lysidine_TilS_N"/>
    <property type="match status" value="1"/>
</dbReference>
<dbReference type="Pfam" id="PF01171">
    <property type="entry name" value="ATP_bind_3"/>
    <property type="match status" value="1"/>
</dbReference>
<dbReference type="GO" id="GO:0006400">
    <property type="term" value="P:tRNA modification"/>
    <property type="evidence" value="ECO:0007669"/>
    <property type="project" value="UniProtKB-UniRule"/>
</dbReference>
<organism evidence="11 12">
    <name type="scientific">Candidatus Egerieimonas intestinavium</name>
    <dbReference type="NCBI Taxonomy" id="2840777"/>
    <lineage>
        <taxon>Bacteria</taxon>
        <taxon>Bacillati</taxon>
        <taxon>Bacillota</taxon>
        <taxon>Clostridia</taxon>
        <taxon>Lachnospirales</taxon>
        <taxon>Lachnospiraceae</taxon>
        <taxon>Lachnospiraceae incertae sedis</taxon>
        <taxon>Candidatus Egerieimonas</taxon>
    </lineage>
</organism>
<dbReference type="EC" id="6.3.4.19" evidence="8"/>
<dbReference type="NCBIfam" id="TIGR02433">
    <property type="entry name" value="lysidine_TilS_C"/>
    <property type="match status" value="1"/>
</dbReference>
<dbReference type="PANTHER" id="PTHR43033">
    <property type="entry name" value="TRNA(ILE)-LYSIDINE SYNTHASE-RELATED"/>
    <property type="match status" value="1"/>
</dbReference>
<dbReference type="EMBL" id="DVHU01000045">
    <property type="protein sequence ID" value="HIR92790.1"/>
    <property type="molecule type" value="Genomic_DNA"/>
</dbReference>
<evidence type="ECO:0000259" key="10">
    <source>
        <dbReference type="SMART" id="SM00977"/>
    </source>
</evidence>
<evidence type="ECO:0000313" key="12">
    <source>
        <dbReference type="Proteomes" id="UP000886841"/>
    </source>
</evidence>
<dbReference type="InterPro" id="IPR011063">
    <property type="entry name" value="TilS/TtcA_N"/>
</dbReference>
<dbReference type="InterPro" id="IPR012795">
    <property type="entry name" value="tRNA_Ile_lys_synt_N"/>
</dbReference>
<dbReference type="GO" id="GO:0032267">
    <property type="term" value="F:tRNA(Ile)-lysidine synthase activity"/>
    <property type="evidence" value="ECO:0007669"/>
    <property type="project" value="UniProtKB-EC"/>
</dbReference>
<dbReference type="Gene3D" id="3.40.50.620">
    <property type="entry name" value="HUPs"/>
    <property type="match status" value="1"/>
</dbReference>
<keyword evidence="5 8" id="KW-0547">Nucleotide-binding</keyword>
<dbReference type="PANTHER" id="PTHR43033:SF1">
    <property type="entry name" value="TRNA(ILE)-LYSIDINE SYNTHASE-RELATED"/>
    <property type="match status" value="1"/>
</dbReference>
<dbReference type="Pfam" id="PF11734">
    <property type="entry name" value="TilS_C"/>
    <property type="match status" value="1"/>
</dbReference>
<feature type="binding site" evidence="8">
    <location>
        <begin position="26"/>
        <end position="31"/>
    </location>
    <ligand>
        <name>ATP</name>
        <dbReference type="ChEBI" id="CHEBI:30616"/>
    </ligand>
</feature>
<protein>
    <recommendedName>
        <fullName evidence="8">tRNA(Ile)-lysidine synthase</fullName>
        <ecNumber evidence="8">6.3.4.19</ecNumber>
    </recommendedName>
    <alternativeName>
        <fullName evidence="8">tRNA(Ile)-2-lysyl-cytidine synthase</fullName>
    </alternativeName>
    <alternativeName>
        <fullName evidence="8">tRNA(Ile)-lysidine synthetase</fullName>
    </alternativeName>
</protein>
<name>A0A9D1EIV6_9FIRM</name>
<comment type="subcellular location">
    <subcellularLocation>
        <location evidence="1 8">Cytoplasm</location>
    </subcellularLocation>
</comment>
<comment type="similarity">
    <text evidence="8">Belongs to the tRNA(Ile)-lysidine synthase family.</text>
</comment>
<dbReference type="HAMAP" id="MF_01161">
    <property type="entry name" value="tRNA_Ile_lys_synt"/>
    <property type="match status" value="1"/>
</dbReference>
<gene>
    <name evidence="8 11" type="primary">tilS</name>
    <name evidence="11" type="ORF">IAB98_05160</name>
</gene>
<dbReference type="InterPro" id="IPR012094">
    <property type="entry name" value="tRNA_Ile_lys_synt"/>
</dbReference>
<evidence type="ECO:0000256" key="8">
    <source>
        <dbReference type="HAMAP-Rule" id="MF_01161"/>
    </source>
</evidence>
<reference evidence="11" key="1">
    <citation type="submission" date="2020-10" db="EMBL/GenBank/DDBJ databases">
        <authorList>
            <person name="Gilroy R."/>
        </authorList>
    </citation>
    <scope>NUCLEOTIDE SEQUENCE</scope>
    <source>
        <strain evidence="11">ChiSxjej1B13-7041</strain>
    </source>
</reference>
<evidence type="ECO:0000256" key="3">
    <source>
        <dbReference type="ARBA" id="ARBA00022598"/>
    </source>
</evidence>
<dbReference type="SUPFAM" id="SSF82829">
    <property type="entry name" value="MesJ substrate recognition domain-like"/>
    <property type="match status" value="1"/>
</dbReference>
<comment type="catalytic activity">
    <reaction evidence="7 8">
        <text>cytidine(34) in tRNA(Ile2) + L-lysine + ATP = lysidine(34) in tRNA(Ile2) + AMP + diphosphate + H(+)</text>
        <dbReference type="Rhea" id="RHEA:43744"/>
        <dbReference type="Rhea" id="RHEA-COMP:10625"/>
        <dbReference type="Rhea" id="RHEA-COMP:10670"/>
        <dbReference type="ChEBI" id="CHEBI:15378"/>
        <dbReference type="ChEBI" id="CHEBI:30616"/>
        <dbReference type="ChEBI" id="CHEBI:32551"/>
        <dbReference type="ChEBI" id="CHEBI:33019"/>
        <dbReference type="ChEBI" id="CHEBI:82748"/>
        <dbReference type="ChEBI" id="CHEBI:83665"/>
        <dbReference type="ChEBI" id="CHEBI:456215"/>
        <dbReference type="EC" id="6.3.4.19"/>
    </reaction>
</comment>
<sequence>MQKRVLDYVRQYHMIEPGDRLVAGVSGGADSVCLLLLLKELQREIPFELAAVHVHHNLRGQEADGDASFCRELCRGQGIAFRLFSCPVEREAREKKLSLEEAGREARRRCFEDFAREWGGTKIALAHHRNDVAETMIYNLARGTGLAGLCSLGPVQGRYIRPLLGLGRPEIEEYLRERGQDWREDASNRSLEFSRNVIRHRVLPPLNEQVNSRAVEHMAAAAELLGEAREYLEGQARLLFSQYVKRQGKLWRVSQELLGQPRILRGYVLAWCLEEIRGSKRDLGRVHLESLEDLLEGRVGREICLPGRVRARREYGGLLLERDSGAADGSPALAPVQPATHGQPPVQKPRASGGAPEEGKRELPFLVPDTLKVGNWDVETALWEKELTEIPRKAYTKWLDYDKIKNTAVWRTRRTGDRMQVTREGGSKKLKDLMIDWKIPRDIRDEIWLLAVGQEVLWVPGYRLGESCKVSPKTKHIVKITVQGGNIHEREDPCDD</sequence>
<comment type="function">
    <text evidence="8">Ligates lysine onto the cytidine present at position 34 of the AUA codon-specific tRNA(Ile) that contains the anticodon CAU, in an ATP-dependent manner. Cytidine is converted to lysidine, thus changing the amino acid specificity of the tRNA from methionine to isoleucine.</text>
</comment>
<feature type="region of interest" description="Disordered" evidence="9">
    <location>
        <begin position="326"/>
        <end position="361"/>
    </location>
</feature>
<keyword evidence="3 8" id="KW-0436">Ligase</keyword>
<feature type="domain" description="Lysidine-tRNA(Ile) synthetase C-terminal" evidence="10">
    <location>
        <begin position="408"/>
        <end position="480"/>
    </location>
</feature>
<evidence type="ECO:0000313" key="11">
    <source>
        <dbReference type="EMBL" id="HIR92790.1"/>
    </source>
</evidence>
<dbReference type="InterPro" id="IPR012796">
    <property type="entry name" value="Lysidine-tRNA-synth_C"/>
</dbReference>
<evidence type="ECO:0000256" key="1">
    <source>
        <dbReference type="ARBA" id="ARBA00004496"/>
    </source>
</evidence>
<evidence type="ECO:0000256" key="2">
    <source>
        <dbReference type="ARBA" id="ARBA00022490"/>
    </source>
</evidence>
<accession>A0A9D1EIV6</accession>
<evidence type="ECO:0000256" key="9">
    <source>
        <dbReference type="SAM" id="MobiDB-lite"/>
    </source>
</evidence>
<evidence type="ECO:0000256" key="5">
    <source>
        <dbReference type="ARBA" id="ARBA00022741"/>
    </source>
</evidence>
<dbReference type="AlphaFoldDB" id="A0A9D1EIV6"/>
<dbReference type="GO" id="GO:0005737">
    <property type="term" value="C:cytoplasm"/>
    <property type="evidence" value="ECO:0007669"/>
    <property type="project" value="UniProtKB-SubCell"/>
</dbReference>
<proteinExistence type="inferred from homology"/>
<keyword evidence="4 8" id="KW-0819">tRNA processing</keyword>
<reference evidence="11" key="2">
    <citation type="journal article" date="2021" name="PeerJ">
        <title>Extensive microbial diversity within the chicken gut microbiome revealed by metagenomics and culture.</title>
        <authorList>
            <person name="Gilroy R."/>
            <person name="Ravi A."/>
            <person name="Getino M."/>
            <person name="Pursley I."/>
            <person name="Horton D.L."/>
            <person name="Alikhan N.F."/>
            <person name="Baker D."/>
            <person name="Gharbi K."/>
            <person name="Hall N."/>
            <person name="Watson M."/>
            <person name="Adriaenssens E.M."/>
            <person name="Foster-Nyarko E."/>
            <person name="Jarju S."/>
            <person name="Secka A."/>
            <person name="Antonio M."/>
            <person name="Oren A."/>
            <person name="Chaudhuri R.R."/>
            <person name="La Ragione R."/>
            <person name="Hildebrand F."/>
            <person name="Pallen M.J."/>
        </authorList>
    </citation>
    <scope>NUCLEOTIDE SEQUENCE</scope>
    <source>
        <strain evidence="11">ChiSxjej1B13-7041</strain>
    </source>
</reference>
<dbReference type="InterPro" id="IPR014729">
    <property type="entry name" value="Rossmann-like_a/b/a_fold"/>
</dbReference>
<dbReference type="GO" id="GO:0005524">
    <property type="term" value="F:ATP binding"/>
    <property type="evidence" value="ECO:0007669"/>
    <property type="project" value="UniProtKB-UniRule"/>
</dbReference>
<dbReference type="Proteomes" id="UP000886841">
    <property type="component" value="Unassembled WGS sequence"/>
</dbReference>